<dbReference type="SMART" id="SM00487">
    <property type="entry name" value="DEXDc"/>
    <property type="match status" value="1"/>
</dbReference>
<dbReference type="PROSITE" id="PS51192">
    <property type="entry name" value="HELICASE_ATP_BIND_1"/>
    <property type="match status" value="1"/>
</dbReference>
<evidence type="ECO:0000259" key="6">
    <source>
        <dbReference type="PROSITE" id="PS51194"/>
    </source>
</evidence>
<dbReference type="InterPro" id="IPR011545">
    <property type="entry name" value="DEAD/DEAH_box_helicase_dom"/>
</dbReference>
<dbReference type="InterPro" id="IPR014001">
    <property type="entry name" value="Helicase_ATP-bd"/>
</dbReference>
<keyword evidence="4" id="KW-0067">ATP-binding</keyword>
<dbReference type="SMART" id="SM00847">
    <property type="entry name" value="HA2"/>
    <property type="match status" value="1"/>
</dbReference>
<dbReference type="Pfam" id="PF08482">
    <property type="entry name" value="HrpB_C"/>
    <property type="match status" value="1"/>
</dbReference>
<dbReference type="Proteomes" id="UP001596161">
    <property type="component" value="Unassembled WGS sequence"/>
</dbReference>
<evidence type="ECO:0000313" key="7">
    <source>
        <dbReference type="EMBL" id="MFC5270020.1"/>
    </source>
</evidence>
<dbReference type="RefSeq" id="WP_378016398.1">
    <property type="nucleotide sequence ID" value="NZ_JBHSKT010000003.1"/>
</dbReference>
<protein>
    <submittedName>
        <fullName evidence="7">ATP-dependent helicase HrpB</fullName>
        <ecNumber evidence="7">3.6.4.13</ecNumber>
    </submittedName>
</protein>
<dbReference type="GO" id="GO:0003724">
    <property type="term" value="F:RNA helicase activity"/>
    <property type="evidence" value="ECO:0007669"/>
    <property type="project" value="UniProtKB-EC"/>
</dbReference>
<proteinExistence type="predicted"/>
<gene>
    <name evidence="7" type="primary">hrpB</name>
    <name evidence="7" type="ORF">ACFPIB_05325</name>
</gene>
<name>A0ABW0EB76_9BACT</name>
<evidence type="ECO:0000256" key="4">
    <source>
        <dbReference type="ARBA" id="ARBA00022840"/>
    </source>
</evidence>
<evidence type="ECO:0000256" key="3">
    <source>
        <dbReference type="ARBA" id="ARBA00022806"/>
    </source>
</evidence>
<dbReference type="InterPro" id="IPR049614">
    <property type="entry name" value="HrpB_DEXH"/>
</dbReference>
<dbReference type="InterPro" id="IPR013689">
    <property type="entry name" value="RNA_helicase_ATP-dep_HrpB_C"/>
</dbReference>
<evidence type="ECO:0000256" key="2">
    <source>
        <dbReference type="ARBA" id="ARBA00022801"/>
    </source>
</evidence>
<dbReference type="Pfam" id="PF00270">
    <property type="entry name" value="DEAD"/>
    <property type="match status" value="1"/>
</dbReference>
<dbReference type="SMART" id="SM00490">
    <property type="entry name" value="HELICc"/>
    <property type="match status" value="1"/>
</dbReference>
<dbReference type="EMBL" id="JBHSKT010000003">
    <property type="protein sequence ID" value="MFC5270020.1"/>
    <property type="molecule type" value="Genomic_DNA"/>
</dbReference>
<evidence type="ECO:0000256" key="1">
    <source>
        <dbReference type="ARBA" id="ARBA00022741"/>
    </source>
</evidence>
<dbReference type="InterPro" id="IPR001650">
    <property type="entry name" value="Helicase_C-like"/>
</dbReference>
<dbReference type="InterPro" id="IPR056329">
    <property type="entry name" value="CON_HrpB"/>
</dbReference>
<accession>A0ABW0EB76</accession>
<dbReference type="CDD" id="cd18791">
    <property type="entry name" value="SF2_C_RHA"/>
    <property type="match status" value="1"/>
</dbReference>
<evidence type="ECO:0000313" key="8">
    <source>
        <dbReference type="Proteomes" id="UP001596161"/>
    </source>
</evidence>
<dbReference type="InterPro" id="IPR007502">
    <property type="entry name" value="Helicase-assoc_dom"/>
</dbReference>
<dbReference type="PANTHER" id="PTHR43519">
    <property type="entry name" value="ATP-DEPENDENT RNA HELICASE HRPB"/>
    <property type="match status" value="1"/>
</dbReference>
<keyword evidence="8" id="KW-1185">Reference proteome</keyword>
<dbReference type="CDD" id="cd17990">
    <property type="entry name" value="DEXHc_HrpB"/>
    <property type="match status" value="1"/>
</dbReference>
<dbReference type="Pfam" id="PF00271">
    <property type="entry name" value="Helicase_C"/>
    <property type="match status" value="1"/>
</dbReference>
<dbReference type="SUPFAM" id="SSF52540">
    <property type="entry name" value="P-loop containing nucleoside triphosphate hydrolases"/>
    <property type="match status" value="1"/>
</dbReference>
<comment type="caution">
    <text evidence="7">The sequence shown here is derived from an EMBL/GenBank/DDBJ whole genome shotgun (WGS) entry which is preliminary data.</text>
</comment>
<evidence type="ECO:0000259" key="5">
    <source>
        <dbReference type="PROSITE" id="PS51192"/>
    </source>
</evidence>
<dbReference type="PROSITE" id="PS51194">
    <property type="entry name" value="HELICASE_CTER"/>
    <property type="match status" value="1"/>
</dbReference>
<keyword evidence="2 7" id="KW-0378">Hydrolase</keyword>
<dbReference type="PIRSF" id="PIRSF005496">
    <property type="entry name" value="ATP_hel_hrpB"/>
    <property type="match status" value="1"/>
</dbReference>
<keyword evidence="3 7" id="KW-0347">Helicase</keyword>
<dbReference type="NCBIfam" id="TIGR01970">
    <property type="entry name" value="DEAH_box_HrpB"/>
    <property type="match status" value="1"/>
</dbReference>
<reference evidence="8" key="1">
    <citation type="journal article" date="2019" name="Int. J. Syst. Evol. Microbiol.">
        <title>The Global Catalogue of Microorganisms (GCM) 10K type strain sequencing project: providing services to taxonomists for standard genome sequencing and annotation.</title>
        <authorList>
            <consortium name="The Broad Institute Genomics Platform"/>
            <consortium name="The Broad Institute Genome Sequencing Center for Infectious Disease"/>
            <person name="Wu L."/>
            <person name="Ma J."/>
        </authorList>
    </citation>
    <scope>NUCLEOTIDE SEQUENCE [LARGE SCALE GENOMIC DNA]</scope>
    <source>
        <strain evidence="8">KACC 12602</strain>
    </source>
</reference>
<sequence length="811" mass="91107">MPFNPFTIDLPVTEIIPTVKEHLSARNTLIVNAPPGAGKSTLLPLALLEEPWLAGQKIIMLEPRRLAARTIAERMASLLGEEVGQTVGYRIRFENRTSPATRLEVVTEGILTRMIHSDNALRGTALVIFDEFHERSIHADVAMALAREAQQTLRPDLRIMVMSATLDMPQLTQLLNAPVAQSMGRQYPITVHYAGETDQYLLPEMTARVVKQALRENNGDILVFLPGEGDIKKTEALLRRQVRDVALHPLFGKLPPGKQYAAIMPDRNSKRKIVLATSIAETSLTIEGISVVVDTGFGKTQRFDPQSGLSRLETIRISKDSADQRAGRAGRLGPGVAYRLWTKAAHERLQPHRTPEILEADLTSLVLDMAQWGIMDISQLTWVTPPPRAALLQASETLHQLQALENGRITEHGKKMHALPTHPRIAHMLLAAQENDQLALACDIAALLEERDPLPREAGIDINERIEALRRYRRENGMGKLKKIEKIAASYRRMFNMEAENGTVDPYETGVLLAHCYPERIAYARPGNNAQFQLANGKYAAAGHRDDLAHEPWLAIANLDAREGMGKIFLASPLNPKDLMPLVKQQDVITWDTTDGELTASRDLRIGSIVLQSKPLPEPDYDTHLIPAISEALKREGETLLKWTEKVQQWQMRVLSLKKWRPTEAWPDVSTPTLLMTNADWMTPYLANVEDPEDLLEIDLLPILEKFLTSEQKLRSEELAPPVIALPDGYEMELLYMPNGAQPILEVRLQDIFDWQENPKVDNGDMHVLLHLLTPDLKPLEVVSDLGSFWAERYSVLKPELVERFPKVGWK</sequence>
<dbReference type="PANTHER" id="PTHR43519:SF1">
    <property type="entry name" value="ATP-DEPENDENT RNA HELICASE HRPB"/>
    <property type="match status" value="1"/>
</dbReference>
<dbReference type="InterPro" id="IPR010225">
    <property type="entry name" value="HrpB"/>
</dbReference>
<dbReference type="Pfam" id="PF24473">
    <property type="entry name" value="CON_HrpB"/>
    <property type="match status" value="1"/>
</dbReference>
<dbReference type="Gene3D" id="1.20.120.1080">
    <property type="match status" value="1"/>
</dbReference>
<organism evidence="7 8">
    <name type="scientific">Adhaeribacter terreus</name>
    <dbReference type="NCBI Taxonomy" id="529703"/>
    <lineage>
        <taxon>Bacteria</taxon>
        <taxon>Pseudomonadati</taxon>
        <taxon>Bacteroidota</taxon>
        <taxon>Cytophagia</taxon>
        <taxon>Cytophagales</taxon>
        <taxon>Hymenobacteraceae</taxon>
        <taxon>Adhaeribacter</taxon>
    </lineage>
</organism>
<dbReference type="GO" id="GO:0016787">
    <property type="term" value="F:hydrolase activity"/>
    <property type="evidence" value="ECO:0007669"/>
    <property type="project" value="UniProtKB-KW"/>
</dbReference>
<keyword evidence="1" id="KW-0547">Nucleotide-binding</keyword>
<dbReference type="Gene3D" id="3.40.50.300">
    <property type="entry name" value="P-loop containing nucleotide triphosphate hydrolases"/>
    <property type="match status" value="2"/>
</dbReference>
<dbReference type="InterPro" id="IPR027417">
    <property type="entry name" value="P-loop_NTPase"/>
</dbReference>
<feature type="domain" description="Helicase C-terminal" evidence="6">
    <location>
        <begin position="201"/>
        <end position="373"/>
    </location>
</feature>
<dbReference type="EC" id="3.6.4.13" evidence="7"/>
<feature type="domain" description="Helicase ATP-binding" evidence="5">
    <location>
        <begin position="20"/>
        <end position="167"/>
    </location>
</feature>